<evidence type="ECO:0000256" key="1">
    <source>
        <dbReference type="SAM" id="MobiDB-lite"/>
    </source>
</evidence>
<gene>
    <name evidence="2" type="ORF">AVDCRST_MAG84-4288</name>
</gene>
<evidence type="ECO:0000313" key="2">
    <source>
        <dbReference type="EMBL" id="CAA9370636.1"/>
    </source>
</evidence>
<dbReference type="EMBL" id="CADCTZ010000903">
    <property type="protein sequence ID" value="CAA9370636.1"/>
    <property type="molecule type" value="Genomic_DNA"/>
</dbReference>
<protein>
    <recommendedName>
        <fullName evidence="3">BrnA antitoxin of type II toxin-antitoxin system</fullName>
    </recommendedName>
</protein>
<dbReference type="Pfam" id="PF14384">
    <property type="entry name" value="BrnA_antitoxin"/>
    <property type="match status" value="1"/>
</dbReference>
<dbReference type="InterPro" id="IPR025528">
    <property type="entry name" value="BrnA_antitoxin"/>
</dbReference>
<feature type="non-terminal residue" evidence="2">
    <location>
        <position position="109"/>
    </location>
</feature>
<organism evidence="2">
    <name type="scientific">uncultured Microcoleus sp</name>
    <dbReference type="NCBI Taxonomy" id="259945"/>
    <lineage>
        <taxon>Bacteria</taxon>
        <taxon>Bacillati</taxon>
        <taxon>Cyanobacteriota</taxon>
        <taxon>Cyanophyceae</taxon>
        <taxon>Oscillatoriophycideae</taxon>
        <taxon>Oscillatoriales</taxon>
        <taxon>Microcoleaceae</taxon>
        <taxon>Microcoleus</taxon>
        <taxon>environmental samples</taxon>
    </lineage>
</organism>
<evidence type="ECO:0008006" key="3">
    <source>
        <dbReference type="Google" id="ProtNLM"/>
    </source>
</evidence>
<feature type="region of interest" description="Disordered" evidence="1">
    <location>
        <begin position="1"/>
        <end position="23"/>
    </location>
</feature>
<reference evidence="2" key="1">
    <citation type="submission" date="2020-02" db="EMBL/GenBank/DDBJ databases">
        <authorList>
            <person name="Meier V. D."/>
        </authorList>
    </citation>
    <scope>NUCLEOTIDE SEQUENCE</scope>
    <source>
        <strain evidence="2">AVDCRST_MAG84</strain>
    </source>
</reference>
<accession>A0A6J4MXU5</accession>
<sequence length="109" mass="12718">MNSTSGTNWAALESRSEENIDYSDIPPLTEEFFERATLRIPAEQAHNLVQLDPDVKQWFQAQGKHYKTLINNVLRQYRDNNKTQHIDRTFEKFDRQLPPQQTADTPNSA</sequence>
<name>A0A6J4MXU5_9CYAN</name>
<dbReference type="AlphaFoldDB" id="A0A6J4MXU5"/>
<proteinExistence type="predicted"/>